<dbReference type="AlphaFoldDB" id="A0A4P9XN08"/>
<feature type="region of interest" description="Disordered" evidence="1">
    <location>
        <begin position="110"/>
        <end position="144"/>
    </location>
</feature>
<gene>
    <name evidence="2" type="ORF">THASP1DRAFT_30882</name>
</gene>
<protein>
    <submittedName>
        <fullName evidence="2">Uncharacterized protein</fullName>
    </submittedName>
</protein>
<dbReference type="Proteomes" id="UP000271241">
    <property type="component" value="Unassembled WGS sequence"/>
</dbReference>
<feature type="compositionally biased region" description="Low complexity" evidence="1">
    <location>
        <begin position="132"/>
        <end position="144"/>
    </location>
</feature>
<dbReference type="Pfam" id="PF12855">
    <property type="entry name" value="Ecl1"/>
    <property type="match status" value="1"/>
</dbReference>
<sequence length="200" mass="20971">MDNDWCTICDKHVDVPGKLYCSQACRERDAGYTSSDSCSSSNSGWLTDASTRYSSSSSLASSFGSSPCLATGRPHLVLSPTAHASGFNLGTSPPLKPVLTLPDVVRRTLPPSPSRFTVETLNGSPATPPRLPRAGGLRRTTTTSTRAAGGMAGMMMPGHPHTSRPTSAGYAAAERIRPTFYVGSPDSDNSALNRATPLLA</sequence>
<feature type="region of interest" description="Disordered" evidence="1">
    <location>
        <begin position="181"/>
        <end position="200"/>
    </location>
</feature>
<evidence type="ECO:0000256" key="1">
    <source>
        <dbReference type="SAM" id="MobiDB-lite"/>
    </source>
</evidence>
<reference evidence="3" key="1">
    <citation type="journal article" date="2018" name="Nat. Microbiol.">
        <title>Leveraging single-cell genomics to expand the fungal tree of life.</title>
        <authorList>
            <person name="Ahrendt S.R."/>
            <person name="Quandt C.A."/>
            <person name="Ciobanu D."/>
            <person name="Clum A."/>
            <person name="Salamov A."/>
            <person name="Andreopoulos B."/>
            <person name="Cheng J.F."/>
            <person name="Woyke T."/>
            <person name="Pelin A."/>
            <person name="Henrissat B."/>
            <person name="Reynolds N.K."/>
            <person name="Benny G.L."/>
            <person name="Smith M.E."/>
            <person name="James T.Y."/>
            <person name="Grigoriev I.V."/>
        </authorList>
    </citation>
    <scope>NUCLEOTIDE SEQUENCE [LARGE SCALE GENOMIC DNA]</scope>
    <source>
        <strain evidence="3">RSA 1356</strain>
    </source>
</reference>
<proteinExistence type="predicted"/>
<feature type="compositionally biased region" description="Polar residues" evidence="1">
    <location>
        <begin position="114"/>
        <end position="125"/>
    </location>
</feature>
<organism evidence="2 3">
    <name type="scientific">Thamnocephalis sphaerospora</name>
    <dbReference type="NCBI Taxonomy" id="78915"/>
    <lineage>
        <taxon>Eukaryota</taxon>
        <taxon>Fungi</taxon>
        <taxon>Fungi incertae sedis</taxon>
        <taxon>Zoopagomycota</taxon>
        <taxon>Zoopagomycotina</taxon>
        <taxon>Zoopagomycetes</taxon>
        <taxon>Zoopagales</taxon>
        <taxon>Sigmoideomycetaceae</taxon>
        <taxon>Thamnocephalis</taxon>
    </lineage>
</organism>
<dbReference type="EMBL" id="KZ992739">
    <property type="protein sequence ID" value="RKP07296.1"/>
    <property type="molecule type" value="Genomic_DNA"/>
</dbReference>
<keyword evidence="3" id="KW-1185">Reference proteome</keyword>
<evidence type="ECO:0000313" key="2">
    <source>
        <dbReference type="EMBL" id="RKP07296.1"/>
    </source>
</evidence>
<dbReference type="OrthoDB" id="5594491at2759"/>
<dbReference type="InterPro" id="IPR024368">
    <property type="entry name" value="Ecl1/2/3"/>
</dbReference>
<accession>A0A4P9XN08</accession>
<name>A0A4P9XN08_9FUNG</name>
<evidence type="ECO:0000313" key="3">
    <source>
        <dbReference type="Proteomes" id="UP000271241"/>
    </source>
</evidence>